<sequence length="467" mass="52196">MTCENLTSVKDGVLKSDSTDATRSVTFETREVIEISSGEDSDFDTKVLYREQETPIKMPGAWSLDNSVSPVKTASSAAKLTTRTPIRRPAARRIVMSSESEASDTEIIVISDSSPEMKSRAKSSKQLEPAVYEEYESLYADDSEHSDNDSAIMIFDEPKSTRKPIKISRDMPSASLPSTPQRKTGGNIVAAASIQLTLPSKLGAQSRSARQPRISKKAQAEADLMRRKAYAEELFKDLNETVFKDALPKDTQLNWSKRLLTTAGRARWHHKNGIHTTEIELAEKILDCDERIRNTLSHEMCHLACWIIDENPKEVHGRLFKKWSAKVMHRYPVIEITLRHDYEISYPYNWECEQCAKTYGRFSRSIRPDECVCGACKVGKLVPLFSVAKRVPKTPKTSRMAADKPNDSPMSVARIAIDIGEVPTLPRSDKGKSREILSAQESSSGFESNDSDVEILATVFASVTLTQ</sequence>
<feature type="compositionally biased region" description="Polar residues" evidence="1">
    <location>
        <begin position="439"/>
        <end position="448"/>
    </location>
</feature>
<comment type="caution">
    <text evidence="3">The sequence shown here is derived from an EMBL/GenBank/DDBJ whole genome shotgun (WGS) entry which is preliminary data.</text>
</comment>
<proteinExistence type="predicted"/>
<reference evidence="4" key="1">
    <citation type="submission" date="2024-06" db="EMBL/GenBank/DDBJ databases">
        <title>Multi-omics analyses provide insights into the biosynthesis of the anticancer antibiotic pleurotin in Hohenbuehelia grisea.</title>
        <authorList>
            <person name="Weaver J.A."/>
            <person name="Alberti F."/>
        </authorList>
    </citation>
    <scope>NUCLEOTIDE SEQUENCE [LARGE SCALE GENOMIC DNA]</scope>
    <source>
        <strain evidence="4">T-177</strain>
    </source>
</reference>
<evidence type="ECO:0000313" key="3">
    <source>
        <dbReference type="EMBL" id="KAL0950591.1"/>
    </source>
</evidence>
<organism evidence="3 4">
    <name type="scientific">Hohenbuehelia grisea</name>
    <dbReference type="NCBI Taxonomy" id="104357"/>
    <lineage>
        <taxon>Eukaryota</taxon>
        <taxon>Fungi</taxon>
        <taxon>Dikarya</taxon>
        <taxon>Basidiomycota</taxon>
        <taxon>Agaricomycotina</taxon>
        <taxon>Agaricomycetes</taxon>
        <taxon>Agaricomycetidae</taxon>
        <taxon>Agaricales</taxon>
        <taxon>Pleurotineae</taxon>
        <taxon>Pleurotaceae</taxon>
        <taxon>Hohenbuehelia</taxon>
    </lineage>
</organism>
<dbReference type="InterPro" id="IPR006640">
    <property type="entry name" value="SprT-like_domain"/>
</dbReference>
<dbReference type="SMART" id="SM00731">
    <property type="entry name" value="SprT"/>
    <property type="match status" value="1"/>
</dbReference>
<name>A0ABR3J5E7_9AGAR</name>
<evidence type="ECO:0000313" key="4">
    <source>
        <dbReference type="Proteomes" id="UP001556367"/>
    </source>
</evidence>
<evidence type="ECO:0000259" key="2">
    <source>
        <dbReference type="SMART" id="SM00731"/>
    </source>
</evidence>
<dbReference type="PANTHER" id="PTHR23099:SF0">
    <property type="entry name" value="GERM CELL NUCLEAR ACIDIC PROTEIN"/>
    <property type="match status" value="1"/>
</dbReference>
<dbReference type="PANTHER" id="PTHR23099">
    <property type="entry name" value="TRANSCRIPTIONAL REGULATOR"/>
    <property type="match status" value="1"/>
</dbReference>
<evidence type="ECO:0000256" key="1">
    <source>
        <dbReference type="SAM" id="MobiDB-lite"/>
    </source>
</evidence>
<dbReference type="EMBL" id="JASNQZ010000011">
    <property type="protein sequence ID" value="KAL0950591.1"/>
    <property type="molecule type" value="Genomic_DNA"/>
</dbReference>
<feature type="domain" description="SprT-like" evidence="2">
    <location>
        <begin position="228"/>
        <end position="384"/>
    </location>
</feature>
<keyword evidence="4" id="KW-1185">Reference proteome</keyword>
<gene>
    <name evidence="3" type="ORF">HGRIS_007383</name>
</gene>
<protein>
    <recommendedName>
        <fullName evidence="2">SprT-like domain-containing protein</fullName>
    </recommendedName>
</protein>
<dbReference type="Pfam" id="PF10263">
    <property type="entry name" value="SprT-like"/>
    <property type="match status" value="1"/>
</dbReference>
<feature type="region of interest" description="Disordered" evidence="1">
    <location>
        <begin position="423"/>
        <end position="449"/>
    </location>
</feature>
<accession>A0ABR3J5E7</accession>
<dbReference type="Proteomes" id="UP001556367">
    <property type="component" value="Unassembled WGS sequence"/>
</dbReference>